<name>A0ABU5RAC0_9PSEU</name>
<evidence type="ECO:0000256" key="1">
    <source>
        <dbReference type="SAM" id="MobiDB-lite"/>
    </source>
</evidence>
<reference evidence="2 3" key="1">
    <citation type="submission" date="2023-12" db="EMBL/GenBank/DDBJ databases">
        <title>Amycolatopsis sp. V23-08.</title>
        <authorList>
            <person name="Somphong A."/>
        </authorList>
    </citation>
    <scope>NUCLEOTIDE SEQUENCE [LARGE SCALE GENOMIC DNA]</scope>
    <source>
        <strain evidence="2 3">V23-08</strain>
    </source>
</reference>
<evidence type="ECO:0000313" key="2">
    <source>
        <dbReference type="EMBL" id="MEA5362589.1"/>
    </source>
</evidence>
<sequence>MFGDGAGQDLVEDPPAPVAVLLAVVADQVQDLDLVVATPQREARPVAQSGDLRPSLGRDLGPELRQVAGVFGAGEHEVLPDEHARFVAGGVEVVVLVDPAAPDAQHREVAVPGLADALAQEVAVAGADERARRHPVGAAHEKREVVEQEAEEAARLDGVRAAVKGDGAQADPVLDDVEEDAVGGQLDPDVVQRRLAEVVGPPQHRIVQLDLGGAGVVGRQVRDADAVPGEDRAVLGAQPHRTPDPSGRQPGRELPAPGEARLPQPAGDDCGEPHRMPRRAGVCARTGTAAGQPDAGCKLFMSRPRANSKRSCPVPATGSATWRRACGNSRPAVR</sequence>
<keyword evidence="3" id="KW-1185">Reference proteome</keyword>
<proteinExistence type="predicted"/>
<comment type="caution">
    <text evidence="2">The sequence shown here is derived from an EMBL/GenBank/DDBJ whole genome shotgun (WGS) entry which is preliminary data.</text>
</comment>
<evidence type="ECO:0000313" key="3">
    <source>
        <dbReference type="Proteomes" id="UP001304298"/>
    </source>
</evidence>
<protein>
    <submittedName>
        <fullName evidence="2">Uncharacterized protein</fullName>
    </submittedName>
</protein>
<accession>A0ABU5RAC0</accession>
<gene>
    <name evidence="2" type="ORF">VA596_23840</name>
</gene>
<feature type="region of interest" description="Disordered" evidence="1">
    <location>
        <begin position="302"/>
        <end position="334"/>
    </location>
</feature>
<dbReference type="Proteomes" id="UP001304298">
    <property type="component" value="Unassembled WGS sequence"/>
</dbReference>
<organism evidence="2 3">
    <name type="scientific">Amycolatopsis heterodermiae</name>
    <dbReference type="NCBI Taxonomy" id="3110235"/>
    <lineage>
        <taxon>Bacteria</taxon>
        <taxon>Bacillati</taxon>
        <taxon>Actinomycetota</taxon>
        <taxon>Actinomycetes</taxon>
        <taxon>Pseudonocardiales</taxon>
        <taxon>Pseudonocardiaceae</taxon>
        <taxon>Amycolatopsis</taxon>
    </lineage>
</organism>
<feature type="region of interest" description="Disordered" evidence="1">
    <location>
        <begin position="226"/>
        <end position="274"/>
    </location>
</feature>
<dbReference type="EMBL" id="JAYFSI010000005">
    <property type="protein sequence ID" value="MEA5362589.1"/>
    <property type="molecule type" value="Genomic_DNA"/>
</dbReference>